<evidence type="ECO:0000313" key="2">
    <source>
        <dbReference type="Proteomes" id="UP000251241"/>
    </source>
</evidence>
<accession>A0A2X2J2K2</accession>
<evidence type="ECO:0000313" key="1">
    <source>
        <dbReference type="EMBL" id="SPZ88248.1"/>
    </source>
</evidence>
<proteinExistence type="predicted"/>
<reference evidence="1 2" key="1">
    <citation type="submission" date="2018-06" db="EMBL/GenBank/DDBJ databases">
        <authorList>
            <consortium name="Pathogen Informatics"/>
            <person name="Doyle S."/>
        </authorList>
    </citation>
    <scope>NUCLEOTIDE SEQUENCE [LARGE SCALE GENOMIC DNA]</scope>
    <source>
        <strain evidence="1 2">NCTC11343</strain>
    </source>
</reference>
<protein>
    <submittedName>
        <fullName evidence="1">Uncharacterized protein</fullName>
    </submittedName>
</protein>
<dbReference type="AlphaFoldDB" id="A0A2X2J2K2"/>
<dbReference type="EMBL" id="UAUU01000009">
    <property type="protein sequence ID" value="SPZ88248.1"/>
    <property type="molecule type" value="Genomic_DNA"/>
</dbReference>
<name>A0A2X2J2K2_SPHMU</name>
<sequence>MLSWGGTSCQTLVRIKPPPFKKWAGNFLTNFQFMQKLKQFILALPETNGRAAGAVAGYSIDYLTIIGREVYYGTKL</sequence>
<gene>
    <name evidence="1" type="ORF">NCTC11343_03377</name>
</gene>
<dbReference type="Proteomes" id="UP000251241">
    <property type="component" value="Unassembled WGS sequence"/>
</dbReference>
<organism evidence="1 2">
    <name type="scientific">Sphingobacterium multivorum</name>
    <dbReference type="NCBI Taxonomy" id="28454"/>
    <lineage>
        <taxon>Bacteria</taxon>
        <taxon>Pseudomonadati</taxon>
        <taxon>Bacteroidota</taxon>
        <taxon>Sphingobacteriia</taxon>
        <taxon>Sphingobacteriales</taxon>
        <taxon>Sphingobacteriaceae</taxon>
        <taxon>Sphingobacterium</taxon>
    </lineage>
</organism>